<accession>A0A261SKH1</accession>
<feature type="domain" description="Tryptophan synthase beta chain-like PALP" evidence="4">
    <location>
        <begin position="40"/>
        <end position="380"/>
    </location>
</feature>
<dbReference type="InterPro" id="IPR036052">
    <property type="entry name" value="TrpB-like_PALP_sf"/>
</dbReference>
<dbReference type="Pfam" id="PF00291">
    <property type="entry name" value="PALP"/>
    <property type="match status" value="1"/>
</dbReference>
<organism evidence="5 6">
    <name type="scientific">Bordetella genomosp. 10</name>
    <dbReference type="NCBI Taxonomy" id="1416804"/>
    <lineage>
        <taxon>Bacteria</taxon>
        <taxon>Pseudomonadati</taxon>
        <taxon>Pseudomonadota</taxon>
        <taxon>Betaproteobacteria</taxon>
        <taxon>Burkholderiales</taxon>
        <taxon>Alcaligenaceae</taxon>
        <taxon>Bordetella</taxon>
    </lineage>
</organism>
<evidence type="ECO:0000313" key="6">
    <source>
        <dbReference type="Proteomes" id="UP000216020"/>
    </source>
</evidence>
<feature type="compositionally biased region" description="Pro residues" evidence="3">
    <location>
        <begin position="9"/>
        <end position="18"/>
    </location>
</feature>
<name>A0A261SKH1_9BORD</name>
<dbReference type="GO" id="GO:0016829">
    <property type="term" value="F:lyase activity"/>
    <property type="evidence" value="ECO:0007669"/>
    <property type="project" value="UniProtKB-KW"/>
</dbReference>
<dbReference type="PANTHER" id="PTHR42937">
    <property type="match status" value="1"/>
</dbReference>
<keyword evidence="2" id="KW-0663">Pyridoxal phosphate</keyword>
<dbReference type="EMBL" id="NEVM01000001">
    <property type="protein sequence ID" value="OZI37541.1"/>
    <property type="molecule type" value="Genomic_DNA"/>
</dbReference>
<dbReference type="RefSeq" id="WP_094851643.1">
    <property type="nucleotide sequence ID" value="NZ_NEVM01000001.1"/>
</dbReference>
<comment type="cofactor">
    <cofactor evidence="1">
        <name>pyridoxal 5'-phosphate</name>
        <dbReference type="ChEBI" id="CHEBI:597326"/>
    </cofactor>
</comment>
<reference evidence="6" key="1">
    <citation type="submission" date="2017-05" db="EMBL/GenBank/DDBJ databases">
        <title>Complete and WGS of Bordetella genogroups.</title>
        <authorList>
            <person name="Spilker T."/>
            <person name="Lipuma J."/>
        </authorList>
    </citation>
    <scope>NUCLEOTIDE SEQUENCE [LARGE SCALE GENOMIC DNA]</scope>
    <source>
        <strain evidence="6">AU16122</strain>
    </source>
</reference>
<evidence type="ECO:0000256" key="2">
    <source>
        <dbReference type="ARBA" id="ARBA00022898"/>
    </source>
</evidence>
<evidence type="ECO:0000313" key="5">
    <source>
        <dbReference type="EMBL" id="OZI37541.1"/>
    </source>
</evidence>
<dbReference type="Gene3D" id="3.40.50.1100">
    <property type="match status" value="3"/>
</dbReference>
<dbReference type="AlphaFoldDB" id="A0A261SKH1"/>
<comment type="caution">
    <text evidence="5">The sequence shown here is derived from an EMBL/GenBank/DDBJ whole genome shotgun (WGS) entry which is preliminary data.</text>
</comment>
<protein>
    <submittedName>
        <fullName evidence="5">Diaminopropionate ammonia-lyase</fullName>
    </submittedName>
</protein>
<dbReference type="Proteomes" id="UP000216020">
    <property type="component" value="Unassembled WGS sequence"/>
</dbReference>
<dbReference type="SUPFAM" id="SSF53686">
    <property type="entry name" value="Tryptophan synthase beta subunit-like PLP-dependent enzymes"/>
    <property type="match status" value="1"/>
</dbReference>
<gene>
    <name evidence="5" type="ORF">CAL29_03805</name>
</gene>
<dbReference type="NCBIfam" id="NF006058">
    <property type="entry name" value="PRK08206.1"/>
    <property type="match status" value="1"/>
</dbReference>
<keyword evidence="5" id="KW-0456">Lyase</keyword>
<keyword evidence="6" id="KW-1185">Reference proteome</keyword>
<dbReference type="OrthoDB" id="34584at2"/>
<sequence>MKFFLNPASAPPATPPQPMARCSARDAADVEATLRAVFDYRPTPMRALPAMARKLGIAELHVKDEGARLGLRSFKALGGAYAVLRLIMAEVGKTRGQPFPVAALPRARSGSLRSAGAAEVSAGAEGVNAAWTRDFHDMAASMTFVCATDGNHGQSVAAGARLAGAHAAILVHEGVTQARRDAIARFGAEVIEVAGTYDDAVAESMRLARERGWTLLSDTTWPGYESIPQWVMQGYTLIAREAERQLALPPTHVFLQAGVGGFAAALASAMADQWSAAAPAFIVVEPARAACLYESARAGRPVKVDAGAPTLMSMLECYEPSHLAWRYLQQIAAAFMTVDDEDAVAAMRALALPERSGEAVLAGESGAAGMAGLLAAAGDAGMRRDIGLDEGARVLLVNTESATDEARFQALLGISSSDVALRAGAPA</sequence>
<dbReference type="InterPro" id="IPR001926">
    <property type="entry name" value="TrpB-like_PALP"/>
</dbReference>
<evidence type="ECO:0000256" key="3">
    <source>
        <dbReference type="SAM" id="MobiDB-lite"/>
    </source>
</evidence>
<evidence type="ECO:0000259" key="4">
    <source>
        <dbReference type="Pfam" id="PF00291"/>
    </source>
</evidence>
<dbReference type="PANTHER" id="PTHR42937:SF1">
    <property type="entry name" value="DIAMINOPROPIONATE AMMONIA-LYASE"/>
    <property type="match status" value="1"/>
</dbReference>
<proteinExistence type="predicted"/>
<feature type="region of interest" description="Disordered" evidence="3">
    <location>
        <begin position="1"/>
        <end position="20"/>
    </location>
</feature>
<evidence type="ECO:0000256" key="1">
    <source>
        <dbReference type="ARBA" id="ARBA00001933"/>
    </source>
</evidence>